<keyword evidence="3" id="KW-1185">Reference proteome</keyword>
<accession>A0AA88QG90</accession>
<dbReference type="SUPFAM" id="SSF46565">
    <property type="entry name" value="Chaperone J-domain"/>
    <property type="match status" value="1"/>
</dbReference>
<dbReference type="SMART" id="SM00271">
    <property type="entry name" value="DnaJ"/>
    <property type="match status" value="1"/>
</dbReference>
<dbReference type="Gene3D" id="1.10.287.110">
    <property type="entry name" value="DnaJ domain"/>
    <property type="match status" value="1"/>
</dbReference>
<dbReference type="InterPro" id="IPR018253">
    <property type="entry name" value="DnaJ_domain_CS"/>
</dbReference>
<feature type="domain" description="J" evidence="1">
    <location>
        <begin position="10"/>
        <end position="81"/>
    </location>
</feature>
<dbReference type="PROSITE" id="PS00636">
    <property type="entry name" value="DNAJ_1"/>
    <property type="match status" value="1"/>
</dbReference>
<dbReference type="InterPro" id="IPR001623">
    <property type="entry name" value="DnaJ_domain"/>
</dbReference>
<comment type="caution">
    <text evidence="2">The sequence shown here is derived from an EMBL/GenBank/DDBJ whole genome shotgun (WGS) entry which is preliminary data.</text>
</comment>
<evidence type="ECO:0000313" key="3">
    <source>
        <dbReference type="Proteomes" id="UP001187471"/>
    </source>
</evidence>
<name>A0AA88QG90_9ASTE</name>
<proteinExistence type="predicted"/>
<dbReference type="PANTHER" id="PTHR44743">
    <property type="entry name" value="PUTATIVE, EXPRESSED-RELATED"/>
    <property type="match status" value="1"/>
</dbReference>
<dbReference type="Pfam" id="PF00226">
    <property type="entry name" value="DnaJ"/>
    <property type="match status" value="1"/>
</dbReference>
<reference evidence="2" key="1">
    <citation type="submission" date="2022-12" db="EMBL/GenBank/DDBJ databases">
        <title>Draft genome assemblies for two species of Escallonia (Escalloniales).</title>
        <authorList>
            <person name="Chanderbali A."/>
            <person name="Dervinis C."/>
            <person name="Anghel I."/>
            <person name="Soltis D."/>
            <person name="Soltis P."/>
            <person name="Zapata F."/>
        </authorList>
    </citation>
    <scope>NUCLEOTIDE SEQUENCE</scope>
    <source>
        <strain evidence="2">UCBG92.1500</strain>
        <tissue evidence="2">Leaf</tissue>
    </source>
</reference>
<dbReference type="CDD" id="cd06257">
    <property type="entry name" value="DnaJ"/>
    <property type="match status" value="1"/>
</dbReference>
<gene>
    <name evidence="2" type="ORF">RJ640_008364</name>
</gene>
<dbReference type="PRINTS" id="PR00625">
    <property type="entry name" value="JDOMAIN"/>
</dbReference>
<protein>
    <recommendedName>
        <fullName evidence="1">J domain-containing protein</fullName>
    </recommendedName>
</protein>
<evidence type="ECO:0000313" key="2">
    <source>
        <dbReference type="EMBL" id="KAK2970024.1"/>
    </source>
</evidence>
<dbReference type="InterPro" id="IPR036869">
    <property type="entry name" value="J_dom_sf"/>
</dbReference>
<dbReference type="Proteomes" id="UP001187471">
    <property type="component" value="Unassembled WGS sequence"/>
</dbReference>
<dbReference type="PANTHER" id="PTHR44743:SF5">
    <property type="entry name" value="CHAPERONE DNAJ-DOMAIN SUPERFAMILY PROTEIN"/>
    <property type="match status" value="1"/>
</dbReference>
<organism evidence="2 3">
    <name type="scientific">Escallonia rubra</name>
    <dbReference type="NCBI Taxonomy" id="112253"/>
    <lineage>
        <taxon>Eukaryota</taxon>
        <taxon>Viridiplantae</taxon>
        <taxon>Streptophyta</taxon>
        <taxon>Embryophyta</taxon>
        <taxon>Tracheophyta</taxon>
        <taxon>Spermatophyta</taxon>
        <taxon>Magnoliopsida</taxon>
        <taxon>eudicotyledons</taxon>
        <taxon>Gunneridae</taxon>
        <taxon>Pentapetalae</taxon>
        <taxon>asterids</taxon>
        <taxon>campanulids</taxon>
        <taxon>Escalloniales</taxon>
        <taxon>Escalloniaceae</taxon>
        <taxon>Escallonia</taxon>
    </lineage>
</organism>
<dbReference type="EMBL" id="JAVXUO010002762">
    <property type="protein sequence ID" value="KAK2970024.1"/>
    <property type="molecule type" value="Genomic_DNA"/>
</dbReference>
<dbReference type="PROSITE" id="PS50076">
    <property type="entry name" value="DNAJ_2"/>
    <property type="match status" value="1"/>
</dbReference>
<evidence type="ECO:0000259" key="1">
    <source>
        <dbReference type="PROSITE" id="PS50076"/>
    </source>
</evidence>
<sequence length="142" mass="16489">MEDKEEKTSDLYAVLGLKKECSAAELRIAYKKLALRWHPDRCAASGDSKYLEDAKRKFQAIQEAYSILSDANKRLLYDVGIYDRNDDDDKYGMGEFLKEMVVMMNQSKSNLCFHLDLEVDFVLSDTYSIVDDRKLRRIALRT</sequence>
<dbReference type="AlphaFoldDB" id="A0AA88QG90"/>